<reference evidence="1" key="2">
    <citation type="submission" date="2023-01" db="EMBL/GenBank/DDBJ databases">
        <authorList>
            <person name="Sun Q."/>
            <person name="Evtushenko L."/>
        </authorList>
    </citation>
    <scope>NUCLEOTIDE SEQUENCE</scope>
    <source>
        <strain evidence="1">VKM Ac-1321</strain>
    </source>
</reference>
<reference evidence="1" key="1">
    <citation type="journal article" date="2014" name="Int. J. Syst. Evol. Microbiol.">
        <title>Complete genome sequence of Corynebacterium casei LMG S-19264T (=DSM 44701T), isolated from a smear-ripened cheese.</title>
        <authorList>
            <consortium name="US DOE Joint Genome Institute (JGI-PGF)"/>
            <person name="Walter F."/>
            <person name="Albersmeier A."/>
            <person name="Kalinowski J."/>
            <person name="Ruckert C."/>
        </authorList>
    </citation>
    <scope>NUCLEOTIDE SEQUENCE</scope>
    <source>
        <strain evidence="1">VKM Ac-1321</strain>
    </source>
</reference>
<dbReference type="EMBL" id="BSFP01000062">
    <property type="protein sequence ID" value="GLL05731.1"/>
    <property type="molecule type" value="Genomic_DNA"/>
</dbReference>
<evidence type="ECO:0000313" key="2">
    <source>
        <dbReference type="Proteomes" id="UP001143480"/>
    </source>
</evidence>
<accession>A0A9W6KPC5</accession>
<evidence type="ECO:0000313" key="1">
    <source>
        <dbReference type="EMBL" id="GLL05731.1"/>
    </source>
</evidence>
<dbReference type="AlphaFoldDB" id="A0A9W6KPC5"/>
<dbReference type="Proteomes" id="UP001143480">
    <property type="component" value="Unassembled WGS sequence"/>
</dbReference>
<sequence length="94" mass="10466">MAAEFAIGDDILVLNGRVLEIFTRLLEDSKRYHVEFLRVNGEPHHDGFKVRLGAAYGENDITGGRRWKMTAEQFAQFRAFIALATAARESGPGA</sequence>
<comment type="caution">
    <text evidence="1">The sequence shown here is derived from an EMBL/GenBank/DDBJ whole genome shotgun (WGS) entry which is preliminary data.</text>
</comment>
<organism evidence="1 2">
    <name type="scientific">Dactylosporangium matsuzakiense</name>
    <dbReference type="NCBI Taxonomy" id="53360"/>
    <lineage>
        <taxon>Bacteria</taxon>
        <taxon>Bacillati</taxon>
        <taxon>Actinomycetota</taxon>
        <taxon>Actinomycetes</taxon>
        <taxon>Micromonosporales</taxon>
        <taxon>Micromonosporaceae</taxon>
        <taxon>Dactylosporangium</taxon>
    </lineage>
</organism>
<name>A0A9W6KPC5_9ACTN</name>
<proteinExistence type="predicted"/>
<dbReference type="RefSeq" id="WP_261964588.1">
    <property type="nucleotide sequence ID" value="NZ_BAAAXA010000001.1"/>
</dbReference>
<protein>
    <submittedName>
        <fullName evidence="1">Uncharacterized protein</fullName>
    </submittedName>
</protein>
<gene>
    <name evidence="1" type="ORF">GCM10017581_074780</name>
</gene>
<keyword evidence="2" id="KW-1185">Reference proteome</keyword>